<evidence type="ECO:0000313" key="2">
    <source>
        <dbReference type="EMBL" id="WVZ88044.1"/>
    </source>
</evidence>
<gene>
    <name evidence="2" type="ORF">U9M48_034601</name>
</gene>
<feature type="compositionally biased region" description="Low complexity" evidence="1">
    <location>
        <begin position="238"/>
        <end position="249"/>
    </location>
</feature>
<dbReference type="EMBL" id="CP144752">
    <property type="protein sequence ID" value="WVZ88044.1"/>
    <property type="molecule type" value="Genomic_DNA"/>
</dbReference>
<organism evidence="2 3">
    <name type="scientific">Paspalum notatum var. saurae</name>
    <dbReference type="NCBI Taxonomy" id="547442"/>
    <lineage>
        <taxon>Eukaryota</taxon>
        <taxon>Viridiplantae</taxon>
        <taxon>Streptophyta</taxon>
        <taxon>Embryophyta</taxon>
        <taxon>Tracheophyta</taxon>
        <taxon>Spermatophyta</taxon>
        <taxon>Magnoliopsida</taxon>
        <taxon>Liliopsida</taxon>
        <taxon>Poales</taxon>
        <taxon>Poaceae</taxon>
        <taxon>PACMAD clade</taxon>
        <taxon>Panicoideae</taxon>
        <taxon>Andropogonodae</taxon>
        <taxon>Paspaleae</taxon>
        <taxon>Paspalinae</taxon>
        <taxon>Paspalum</taxon>
    </lineage>
</organism>
<reference evidence="2 3" key="1">
    <citation type="submission" date="2024-02" db="EMBL/GenBank/DDBJ databases">
        <title>High-quality chromosome-scale genome assembly of Pensacola bahiagrass (Paspalum notatum Flugge var. saurae).</title>
        <authorList>
            <person name="Vega J.M."/>
            <person name="Podio M."/>
            <person name="Orjuela J."/>
            <person name="Siena L.A."/>
            <person name="Pessino S.C."/>
            <person name="Combes M.C."/>
            <person name="Mariac C."/>
            <person name="Albertini E."/>
            <person name="Pupilli F."/>
            <person name="Ortiz J.P.A."/>
            <person name="Leblanc O."/>
        </authorList>
    </citation>
    <scope>NUCLEOTIDE SEQUENCE [LARGE SCALE GENOMIC DNA]</scope>
    <source>
        <strain evidence="2">R1</strain>
        <tissue evidence="2">Leaf</tissue>
    </source>
</reference>
<dbReference type="AlphaFoldDB" id="A0AAQ3UCJ4"/>
<evidence type="ECO:0000313" key="3">
    <source>
        <dbReference type="Proteomes" id="UP001341281"/>
    </source>
</evidence>
<sequence>MAQEPTCYFPVFALLPPILAKPFSSSLCRYKRGRLLCKRGHRASMQAAILINTIAIQRCLRLLHITPMLQSHVQNKNTNNPLERMILPSPRPIRKDSRRRHHHRQVVHGHHLHGGSQRGCDADGGDGHRVMSAPQRAVAVAEWRLMGLQHLVVVLHGPQAHRREARRVPVGVRHCVKAPGRAADAAAHGAERHGAGSRDAKAWTSLFETKRNGIVPAPASSALGQPGRKRRRSRVPRTRSSLLSHLIRG</sequence>
<feature type="region of interest" description="Disordered" evidence="1">
    <location>
        <begin position="216"/>
        <end position="249"/>
    </location>
</feature>
<evidence type="ECO:0000256" key="1">
    <source>
        <dbReference type="SAM" id="MobiDB-lite"/>
    </source>
</evidence>
<name>A0AAQ3UCJ4_PASNO</name>
<accession>A0AAQ3UCJ4</accession>
<proteinExistence type="predicted"/>
<keyword evidence="3" id="KW-1185">Reference proteome</keyword>
<feature type="compositionally biased region" description="Basic residues" evidence="1">
    <location>
        <begin position="227"/>
        <end position="237"/>
    </location>
</feature>
<protein>
    <submittedName>
        <fullName evidence="2">Uncharacterized protein</fullName>
    </submittedName>
</protein>
<dbReference type="Proteomes" id="UP001341281">
    <property type="component" value="Chromosome 08"/>
</dbReference>
<feature type="region of interest" description="Disordered" evidence="1">
    <location>
        <begin position="80"/>
        <end position="99"/>
    </location>
</feature>